<sequence length="62" mass="6884">MKPENWHRRHALQLACQLPEDSADALIVLRMATQLVTGFLAEDERTEKPGPVVVRIGGDECA</sequence>
<protein>
    <submittedName>
        <fullName evidence="1">Uncharacterized protein</fullName>
    </submittedName>
</protein>
<comment type="caution">
    <text evidence="1">The sequence shown here is derived from an EMBL/GenBank/DDBJ whole genome shotgun (WGS) entry which is preliminary data.</text>
</comment>
<evidence type="ECO:0000313" key="2">
    <source>
        <dbReference type="Proteomes" id="UP000193884"/>
    </source>
</evidence>
<dbReference type="Proteomes" id="UP000193884">
    <property type="component" value="Unassembled WGS sequence"/>
</dbReference>
<keyword evidence="2" id="KW-1185">Reference proteome</keyword>
<dbReference type="EMBL" id="NAFK01000150">
    <property type="protein sequence ID" value="OSJ31088.1"/>
    <property type="molecule type" value="Genomic_DNA"/>
</dbReference>
<organism evidence="1 2">
    <name type="scientific">Bradyrhizobium canariense</name>
    <dbReference type="NCBI Taxonomy" id="255045"/>
    <lineage>
        <taxon>Bacteria</taxon>
        <taxon>Pseudomonadati</taxon>
        <taxon>Pseudomonadota</taxon>
        <taxon>Alphaproteobacteria</taxon>
        <taxon>Hyphomicrobiales</taxon>
        <taxon>Nitrobacteraceae</taxon>
        <taxon>Bradyrhizobium</taxon>
    </lineage>
</organism>
<accession>A0ABX3X6A4</accession>
<proteinExistence type="predicted"/>
<reference evidence="1 2" key="1">
    <citation type="submission" date="2017-03" db="EMBL/GenBank/DDBJ databases">
        <title>Whole genome sequences of fourteen strains of Bradyrhizobium canariense and one strain of Bradyrhizobium japonicum isolated from Lupinus (Papilionoideae: Genisteae) species in Algeria.</title>
        <authorList>
            <person name="Crovadore J."/>
            <person name="Chekireb D."/>
            <person name="Brachmann A."/>
            <person name="Chablais R."/>
            <person name="Cochard B."/>
            <person name="Lefort F."/>
        </authorList>
    </citation>
    <scope>NUCLEOTIDE SEQUENCE [LARGE SCALE GENOMIC DNA]</scope>
    <source>
        <strain evidence="1 2">UBMAN05</strain>
    </source>
</reference>
<name>A0ABX3X6A4_9BRAD</name>
<gene>
    <name evidence="1" type="ORF">BST63_10605</name>
</gene>
<evidence type="ECO:0000313" key="1">
    <source>
        <dbReference type="EMBL" id="OSJ31088.1"/>
    </source>
</evidence>